<dbReference type="eggNOG" id="KOG3220">
    <property type="taxonomic scope" value="Eukaryota"/>
</dbReference>
<feature type="non-terminal residue" evidence="6">
    <location>
        <position position="1"/>
    </location>
</feature>
<accession>E9GF08</accession>
<evidence type="ECO:0000256" key="3">
    <source>
        <dbReference type="ARBA" id="ARBA00022840"/>
    </source>
</evidence>
<dbReference type="CDD" id="cd02022">
    <property type="entry name" value="DPCK"/>
    <property type="match status" value="1"/>
</dbReference>
<dbReference type="FunCoup" id="E9GF08">
    <property type="interactions" value="798"/>
</dbReference>
<dbReference type="FunFam" id="3.40.50.300:FF:000485">
    <property type="entry name" value="Dephospho-CoA kinase CAB5"/>
    <property type="match status" value="1"/>
</dbReference>
<evidence type="ECO:0000313" key="6">
    <source>
        <dbReference type="EMBL" id="EFX81924.1"/>
    </source>
</evidence>
<dbReference type="HAMAP" id="MF_00376">
    <property type="entry name" value="Dephospho_CoA_kinase"/>
    <property type="match status" value="1"/>
</dbReference>
<name>E9GF08_DAPPU</name>
<dbReference type="AlphaFoldDB" id="E9GF08"/>
<dbReference type="SUPFAM" id="SSF52540">
    <property type="entry name" value="P-loop containing nucleoside triphosphate hydrolases"/>
    <property type="match status" value="1"/>
</dbReference>
<dbReference type="GO" id="GO:0004140">
    <property type="term" value="F:dephospho-CoA kinase activity"/>
    <property type="evidence" value="ECO:0000318"/>
    <property type="project" value="GO_Central"/>
</dbReference>
<dbReference type="InParanoid" id="E9GF08"/>
<gene>
    <name evidence="6" type="ORF">DAPPUDRAFT_49394</name>
</gene>
<keyword evidence="2" id="KW-0547">Nucleotide-binding</keyword>
<dbReference type="Proteomes" id="UP000000305">
    <property type="component" value="Unassembled WGS sequence"/>
</dbReference>
<dbReference type="NCBIfam" id="TIGR00152">
    <property type="entry name" value="dephospho-CoA kinase"/>
    <property type="match status" value="1"/>
</dbReference>
<evidence type="ECO:0000256" key="5">
    <source>
        <dbReference type="SAM" id="Phobius"/>
    </source>
</evidence>
<organism evidence="6 7">
    <name type="scientific">Daphnia pulex</name>
    <name type="common">Water flea</name>
    <dbReference type="NCBI Taxonomy" id="6669"/>
    <lineage>
        <taxon>Eukaryota</taxon>
        <taxon>Metazoa</taxon>
        <taxon>Ecdysozoa</taxon>
        <taxon>Arthropoda</taxon>
        <taxon>Crustacea</taxon>
        <taxon>Branchiopoda</taxon>
        <taxon>Diplostraca</taxon>
        <taxon>Cladocera</taxon>
        <taxon>Anomopoda</taxon>
        <taxon>Daphniidae</taxon>
        <taxon>Daphnia</taxon>
    </lineage>
</organism>
<dbReference type="GO" id="GO:0005524">
    <property type="term" value="F:ATP binding"/>
    <property type="evidence" value="ECO:0007669"/>
    <property type="project" value="UniProtKB-KW"/>
</dbReference>
<sequence length="225" mass="25832">GIASGKSTTANIFKEKQIPVIDADVFARLIVKPGQKAWNEIHKAFGNDVFLEDGQLNREALGKIIFADINKRKILNKITHPKIQKMMFWAVIKYFFEGHKFVILDIPLLFETGTLLPFLHKIITVSCDQKTQLKRLMERDSYTETEANQRISSQMSLSLKCERSDFVVDNSATFGETRKQVEKIVSYFQASNHHVQVRIYLATCLIIFFCICGLLVFLVCKLLIR</sequence>
<dbReference type="KEGG" id="dpx:DAPPUDRAFT_49394"/>
<dbReference type="OrthoDB" id="247245at2759"/>
<keyword evidence="7" id="KW-1185">Reference proteome</keyword>
<dbReference type="InterPro" id="IPR027417">
    <property type="entry name" value="P-loop_NTPase"/>
</dbReference>
<protein>
    <recommendedName>
        <fullName evidence="4">Dephospho-CoA kinase domain-containing protein</fullName>
    </recommendedName>
</protein>
<dbReference type="Pfam" id="PF01121">
    <property type="entry name" value="CoaE"/>
    <property type="match status" value="1"/>
</dbReference>
<dbReference type="GO" id="GO:0005737">
    <property type="term" value="C:cytoplasm"/>
    <property type="evidence" value="ECO:0007669"/>
    <property type="project" value="UniProtKB-ARBA"/>
</dbReference>
<evidence type="ECO:0000256" key="4">
    <source>
        <dbReference type="ARBA" id="ARBA00044157"/>
    </source>
</evidence>
<keyword evidence="3" id="KW-0067">ATP-binding</keyword>
<keyword evidence="5" id="KW-1133">Transmembrane helix</keyword>
<dbReference type="PANTHER" id="PTHR10695">
    <property type="entry name" value="DEPHOSPHO-COA KINASE-RELATED"/>
    <property type="match status" value="1"/>
</dbReference>
<proteinExistence type="inferred from homology"/>
<dbReference type="Gene3D" id="3.40.50.300">
    <property type="entry name" value="P-loop containing nucleotide triphosphate hydrolases"/>
    <property type="match status" value="1"/>
</dbReference>
<evidence type="ECO:0000313" key="7">
    <source>
        <dbReference type="Proteomes" id="UP000000305"/>
    </source>
</evidence>
<reference evidence="6 7" key="1">
    <citation type="journal article" date="2011" name="Science">
        <title>The ecoresponsive genome of Daphnia pulex.</title>
        <authorList>
            <person name="Colbourne J.K."/>
            <person name="Pfrender M.E."/>
            <person name="Gilbert D."/>
            <person name="Thomas W.K."/>
            <person name="Tucker A."/>
            <person name="Oakley T.H."/>
            <person name="Tokishita S."/>
            <person name="Aerts A."/>
            <person name="Arnold G.J."/>
            <person name="Basu M.K."/>
            <person name="Bauer D.J."/>
            <person name="Caceres C.E."/>
            <person name="Carmel L."/>
            <person name="Casola C."/>
            <person name="Choi J.H."/>
            <person name="Detter J.C."/>
            <person name="Dong Q."/>
            <person name="Dusheyko S."/>
            <person name="Eads B.D."/>
            <person name="Frohlich T."/>
            <person name="Geiler-Samerotte K.A."/>
            <person name="Gerlach D."/>
            <person name="Hatcher P."/>
            <person name="Jogdeo S."/>
            <person name="Krijgsveld J."/>
            <person name="Kriventseva E.V."/>
            <person name="Kultz D."/>
            <person name="Laforsch C."/>
            <person name="Lindquist E."/>
            <person name="Lopez J."/>
            <person name="Manak J.R."/>
            <person name="Muller J."/>
            <person name="Pangilinan J."/>
            <person name="Patwardhan R.P."/>
            <person name="Pitluck S."/>
            <person name="Pritham E.J."/>
            <person name="Rechtsteiner A."/>
            <person name="Rho M."/>
            <person name="Rogozin I.B."/>
            <person name="Sakarya O."/>
            <person name="Salamov A."/>
            <person name="Schaack S."/>
            <person name="Shapiro H."/>
            <person name="Shiga Y."/>
            <person name="Skalitzky C."/>
            <person name="Smith Z."/>
            <person name="Souvorov A."/>
            <person name="Sung W."/>
            <person name="Tang Z."/>
            <person name="Tsuchiya D."/>
            <person name="Tu H."/>
            <person name="Vos H."/>
            <person name="Wang M."/>
            <person name="Wolf Y.I."/>
            <person name="Yamagata H."/>
            <person name="Yamada T."/>
            <person name="Ye Y."/>
            <person name="Shaw J.R."/>
            <person name="Andrews J."/>
            <person name="Crease T.J."/>
            <person name="Tang H."/>
            <person name="Lucas S.M."/>
            <person name="Robertson H.M."/>
            <person name="Bork P."/>
            <person name="Koonin E.V."/>
            <person name="Zdobnov E.M."/>
            <person name="Grigoriev I.V."/>
            <person name="Lynch M."/>
            <person name="Boore J.L."/>
        </authorList>
    </citation>
    <scope>NUCLEOTIDE SEQUENCE [LARGE SCALE GENOMIC DNA]</scope>
</reference>
<feature type="transmembrane region" description="Helical" evidence="5">
    <location>
        <begin position="199"/>
        <end position="224"/>
    </location>
</feature>
<evidence type="ECO:0000256" key="2">
    <source>
        <dbReference type="ARBA" id="ARBA00022741"/>
    </source>
</evidence>
<dbReference type="PROSITE" id="PS51219">
    <property type="entry name" value="DPCK"/>
    <property type="match status" value="1"/>
</dbReference>
<evidence type="ECO:0000256" key="1">
    <source>
        <dbReference type="ARBA" id="ARBA00009018"/>
    </source>
</evidence>
<keyword evidence="5" id="KW-0472">Membrane</keyword>
<dbReference type="STRING" id="6669.E9GF08"/>
<dbReference type="PANTHER" id="PTHR10695:SF46">
    <property type="entry name" value="BIFUNCTIONAL COENZYME A SYNTHASE-RELATED"/>
    <property type="match status" value="1"/>
</dbReference>
<dbReference type="PhylomeDB" id="E9GF08"/>
<dbReference type="GO" id="GO:0015937">
    <property type="term" value="P:coenzyme A biosynthetic process"/>
    <property type="evidence" value="ECO:0000318"/>
    <property type="project" value="GO_Central"/>
</dbReference>
<comment type="similarity">
    <text evidence="1">Belongs to the CoaE family.</text>
</comment>
<dbReference type="OMA" id="CQMDIEQ"/>
<dbReference type="EMBL" id="GL732541">
    <property type="protein sequence ID" value="EFX81924.1"/>
    <property type="molecule type" value="Genomic_DNA"/>
</dbReference>
<keyword evidence="5" id="KW-0812">Transmembrane</keyword>
<dbReference type="HOGENOM" id="CLU_057180_0_0_1"/>
<dbReference type="InterPro" id="IPR001977">
    <property type="entry name" value="Depp_CoAkinase"/>
</dbReference>